<protein>
    <recommendedName>
        <fullName evidence="4">Phage holin family protein</fullName>
    </recommendedName>
</protein>
<evidence type="ECO:0008006" key="4">
    <source>
        <dbReference type="Google" id="ProtNLM"/>
    </source>
</evidence>
<evidence type="ECO:0000313" key="2">
    <source>
        <dbReference type="EMBL" id="KKR71338.1"/>
    </source>
</evidence>
<accession>A0A0G0T2R1</accession>
<evidence type="ECO:0000313" key="3">
    <source>
        <dbReference type="Proteomes" id="UP000034664"/>
    </source>
</evidence>
<name>A0A0G0T2R1_9BACT</name>
<dbReference type="Proteomes" id="UP000034664">
    <property type="component" value="Unassembled WGS sequence"/>
</dbReference>
<evidence type="ECO:0000256" key="1">
    <source>
        <dbReference type="SAM" id="Phobius"/>
    </source>
</evidence>
<gene>
    <name evidence="2" type="ORF">UU14_C0030G0012</name>
</gene>
<feature type="transmembrane region" description="Helical" evidence="1">
    <location>
        <begin position="71"/>
        <end position="92"/>
    </location>
</feature>
<comment type="caution">
    <text evidence="2">The sequence shown here is derived from an EMBL/GenBank/DDBJ whole genome shotgun (WGS) entry which is preliminary data.</text>
</comment>
<feature type="transmembrane region" description="Helical" evidence="1">
    <location>
        <begin position="45"/>
        <end position="65"/>
    </location>
</feature>
<reference evidence="2 3" key="1">
    <citation type="journal article" date="2015" name="Nature">
        <title>rRNA introns, odd ribosomes, and small enigmatic genomes across a large radiation of phyla.</title>
        <authorList>
            <person name="Brown C.T."/>
            <person name="Hug L.A."/>
            <person name="Thomas B.C."/>
            <person name="Sharon I."/>
            <person name="Castelle C.J."/>
            <person name="Singh A."/>
            <person name="Wilkins M.J."/>
            <person name="Williams K.H."/>
            <person name="Banfield J.F."/>
        </authorList>
    </citation>
    <scope>NUCLEOTIDE SEQUENCE [LARGE SCALE GENOMIC DNA]</scope>
</reference>
<dbReference type="AlphaFoldDB" id="A0A0G0T2R1"/>
<keyword evidence="1" id="KW-0812">Transmembrane</keyword>
<sequence>MNKNSDKVLKRQLEHKISKLDKEIDIVQDRELPNLENKIFQAEGIVIFFYGIVLGLCLNLISNIISEFVNSFSKVIQIGYAIILTLVTIYLLKTSLSFFNRTYLKPARNLLNNLKKLESYKEDLLKYKKTLKKVRI</sequence>
<keyword evidence="1" id="KW-0472">Membrane</keyword>
<proteinExistence type="predicted"/>
<dbReference type="EMBL" id="LBZM01000030">
    <property type="protein sequence ID" value="KKR71338.1"/>
    <property type="molecule type" value="Genomic_DNA"/>
</dbReference>
<organism evidence="2 3">
    <name type="scientific">Candidatus Roizmanbacteria bacterium GW2011_GWB1_40_7</name>
    <dbReference type="NCBI Taxonomy" id="1618482"/>
    <lineage>
        <taxon>Bacteria</taxon>
        <taxon>Candidatus Roizmaniibacteriota</taxon>
    </lineage>
</organism>
<keyword evidence="1" id="KW-1133">Transmembrane helix</keyword>